<organism evidence="2">
    <name type="scientific">Opuntia streptacantha</name>
    <name type="common">Prickly pear cactus</name>
    <name type="synonym">Opuntia cardona</name>
    <dbReference type="NCBI Taxonomy" id="393608"/>
    <lineage>
        <taxon>Eukaryota</taxon>
        <taxon>Viridiplantae</taxon>
        <taxon>Streptophyta</taxon>
        <taxon>Embryophyta</taxon>
        <taxon>Tracheophyta</taxon>
        <taxon>Spermatophyta</taxon>
        <taxon>Magnoliopsida</taxon>
        <taxon>eudicotyledons</taxon>
        <taxon>Gunneridae</taxon>
        <taxon>Pentapetalae</taxon>
        <taxon>Caryophyllales</taxon>
        <taxon>Cactineae</taxon>
        <taxon>Cactaceae</taxon>
        <taxon>Opuntioideae</taxon>
        <taxon>Opuntia</taxon>
    </lineage>
</organism>
<dbReference type="EMBL" id="GISG01280256">
    <property type="protein sequence ID" value="MBA4678750.1"/>
    <property type="molecule type" value="Transcribed_RNA"/>
</dbReference>
<accession>A0A7C9AZD1</accession>
<name>A0A7C9AZD1_OPUST</name>
<sequence>MPCNPLRSSCLMATTSQVPGNRPLYTLPNPPSPRKQSRRKFPVASTSSRYVNVRALELLGLPSTIISLASVCLASEDGLTCPLLSFLQPASLESDCCLAPDASVTGGFRFSAFFLTLFTTS</sequence>
<evidence type="ECO:0000313" key="2">
    <source>
        <dbReference type="EMBL" id="MBA4678750.1"/>
    </source>
</evidence>
<protein>
    <submittedName>
        <fullName evidence="2">Uncharacterized protein</fullName>
    </submittedName>
</protein>
<feature type="region of interest" description="Disordered" evidence="1">
    <location>
        <begin position="17"/>
        <end position="45"/>
    </location>
</feature>
<dbReference type="AlphaFoldDB" id="A0A7C9AZD1"/>
<proteinExistence type="predicted"/>
<reference evidence="2" key="1">
    <citation type="journal article" date="2013" name="J. Plant Res.">
        <title>Effect of fungi and light on seed germination of three Opuntia species from semiarid lands of central Mexico.</title>
        <authorList>
            <person name="Delgado-Sanchez P."/>
            <person name="Jimenez-Bremont J.F."/>
            <person name="Guerrero-Gonzalez Mde L."/>
            <person name="Flores J."/>
        </authorList>
    </citation>
    <scope>NUCLEOTIDE SEQUENCE</scope>
    <source>
        <tissue evidence="2">Cladode</tissue>
    </source>
</reference>
<evidence type="ECO:0000256" key="1">
    <source>
        <dbReference type="SAM" id="MobiDB-lite"/>
    </source>
</evidence>
<reference evidence="2" key="2">
    <citation type="submission" date="2020-07" db="EMBL/GenBank/DDBJ databases">
        <authorList>
            <person name="Vera ALvarez R."/>
            <person name="Arias-Moreno D.M."/>
            <person name="Jimenez-Jacinto V."/>
            <person name="Jimenez-Bremont J.F."/>
            <person name="Swaminathan K."/>
            <person name="Moose S.P."/>
            <person name="Guerrero-Gonzalez M.L."/>
            <person name="Marino-Ramirez L."/>
            <person name="Landsman D."/>
            <person name="Rodriguez-Kessler M."/>
            <person name="Delgado-Sanchez P."/>
        </authorList>
    </citation>
    <scope>NUCLEOTIDE SEQUENCE</scope>
    <source>
        <tissue evidence="2">Cladode</tissue>
    </source>
</reference>